<evidence type="ECO:0000313" key="2">
    <source>
        <dbReference type="EMBL" id="MFB9679629.1"/>
    </source>
</evidence>
<evidence type="ECO:0000256" key="1">
    <source>
        <dbReference type="SAM" id="Phobius"/>
    </source>
</evidence>
<dbReference type="RefSeq" id="WP_344748771.1">
    <property type="nucleotide sequence ID" value="NZ_BAAAWW010000169.1"/>
</dbReference>
<keyword evidence="1" id="KW-0812">Transmembrane</keyword>
<feature type="transmembrane region" description="Helical" evidence="1">
    <location>
        <begin position="49"/>
        <end position="67"/>
    </location>
</feature>
<reference evidence="2 3" key="1">
    <citation type="submission" date="2024-09" db="EMBL/GenBank/DDBJ databases">
        <authorList>
            <person name="Sun Q."/>
            <person name="Mori K."/>
        </authorList>
    </citation>
    <scope>NUCLEOTIDE SEQUENCE [LARGE SCALE GENOMIC DNA]</scope>
    <source>
        <strain evidence="2 3">JCM 3028</strain>
    </source>
</reference>
<dbReference type="NCBIfam" id="NF041646">
    <property type="entry name" value="VC0807_fam"/>
    <property type="match status" value="1"/>
</dbReference>
<feature type="transmembrane region" description="Helical" evidence="1">
    <location>
        <begin position="164"/>
        <end position="185"/>
    </location>
</feature>
<gene>
    <name evidence="2" type="ORF">ACFFRH_29450</name>
</gene>
<feature type="transmembrane region" description="Helical" evidence="1">
    <location>
        <begin position="138"/>
        <end position="158"/>
    </location>
</feature>
<protein>
    <submittedName>
        <fullName evidence="2">VC0807 family protein</fullName>
    </submittedName>
</protein>
<feature type="transmembrane region" description="Helical" evidence="1">
    <location>
        <begin position="73"/>
        <end position="91"/>
    </location>
</feature>
<proteinExistence type="predicted"/>
<feature type="transmembrane region" description="Helical" evidence="1">
    <location>
        <begin position="20"/>
        <end position="42"/>
    </location>
</feature>
<sequence>MLVDLVLPIGLYYALRAADVGYVASLVVSSLVPGTGMVATLVRERRLDSVGLFMVSAMLVSAGLSVVGGSPRFLLLKGALVMVVAGGWFLATARGPRPLALQFSRPLLEGRVGARDVSWDDLWAVSPRFRRVWRVSTVVWGVGALADAAVRGVIALTLPIDLAVGLGGVQYGAFSVVILVIVNVYQARAGLYHPRSDLYLAVPGVSGEGRAAPEPVA</sequence>
<keyword evidence="3" id="KW-1185">Reference proteome</keyword>
<dbReference type="Proteomes" id="UP001589610">
    <property type="component" value="Unassembled WGS sequence"/>
</dbReference>
<comment type="caution">
    <text evidence="2">The sequence shown here is derived from an EMBL/GenBank/DDBJ whole genome shotgun (WGS) entry which is preliminary data.</text>
</comment>
<accession>A0ABV5TKV3</accession>
<keyword evidence="1" id="KW-1133">Transmembrane helix</keyword>
<evidence type="ECO:0000313" key="3">
    <source>
        <dbReference type="Proteomes" id="UP001589610"/>
    </source>
</evidence>
<keyword evidence="1" id="KW-0472">Membrane</keyword>
<dbReference type="EMBL" id="JBHMBS010000017">
    <property type="protein sequence ID" value="MFB9679629.1"/>
    <property type="molecule type" value="Genomic_DNA"/>
</dbReference>
<organism evidence="2 3">
    <name type="scientific">Streptosporangium vulgare</name>
    <dbReference type="NCBI Taxonomy" id="46190"/>
    <lineage>
        <taxon>Bacteria</taxon>
        <taxon>Bacillati</taxon>
        <taxon>Actinomycetota</taxon>
        <taxon>Actinomycetes</taxon>
        <taxon>Streptosporangiales</taxon>
        <taxon>Streptosporangiaceae</taxon>
        <taxon>Streptosporangium</taxon>
    </lineage>
</organism>
<name>A0ABV5TKV3_9ACTN</name>